<organism evidence="2 3">
    <name type="scientific">Marasmius oreades</name>
    <name type="common">fairy-ring Marasmius</name>
    <dbReference type="NCBI Taxonomy" id="181124"/>
    <lineage>
        <taxon>Eukaryota</taxon>
        <taxon>Fungi</taxon>
        <taxon>Dikarya</taxon>
        <taxon>Basidiomycota</taxon>
        <taxon>Agaricomycotina</taxon>
        <taxon>Agaricomycetes</taxon>
        <taxon>Agaricomycetidae</taxon>
        <taxon>Agaricales</taxon>
        <taxon>Marasmiineae</taxon>
        <taxon>Marasmiaceae</taxon>
        <taxon>Marasmius</taxon>
    </lineage>
</organism>
<protein>
    <submittedName>
        <fullName evidence="2">Uncharacterized protein</fullName>
    </submittedName>
</protein>
<feature type="signal peptide" evidence="1">
    <location>
        <begin position="1"/>
        <end position="15"/>
    </location>
</feature>
<proteinExistence type="predicted"/>
<comment type="caution">
    <text evidence="2">The sequence shown here is derived from an EMBL/GenBank/DDBJ whole genome shotgun (WGS) entry which is preliminary data.</text>
</comment>
<dbReference type="KEGG" id="more:E1B28_009506"/>
<evidence type="ECO:0000313" key="3">
    <source>
        <dbReference type="Proteomes" id="UP001049176"/>
    </source>
</evidence>
<keyword evidence="3" id="KW-1185">Reference proteome</keyword>
<dbReference type="Proteomes" id="UP001049176">
    <property type="component" value="Chromosome 6"/>
</dbReference>
<sequence>MSGTITTFILTPITAVSLSFLSALEHCPPYNTTPAISVPTFDMPSNPNSPFSPVPPAISLPPSDDSAIDSIQDIILEQLLKNIAQETRMAYAMAAFVPSCL</sequence>
<evidence type="ECO:0000256" key="1">
    <source>
        <dbReference type="SAM" id="SignalP"/>
    </source>
</evidence>
<reference evidence="2" key="1">
    <citation type="journal article" date="2021" name="Genome Biol. Evol.">
        <title>The assembled and annotated genome of the fairy-ring fungus Marasmius oreades.</title>
        <authorList>
            <person name="Hiltunen M."/>
            <person name="Ament-Velasquez S.L."/>
            <person name="Johannesson H."/>
        </authorList>
    </citation>
    <scope>NUCLEOTIDE SEQUENCE</scope>
    <source>
        <strain evidence="2">03SP1</strain>
    </source>
</reference>
<name>A0A9P7RVD8_9AGAR</name>
<feature type="chain" id="PRO_5040299383" evidence="1">
    <location>
        <begin position="16"/>
        <end position="101"/>
    </location>
</feature>
<dbReference type="RefSeq" id="XP_043006857.1">
    <property type="nucleotide sequence ID" value="XM_043154402.1"/>
</dbReference>
<dbReference type="GeneID" id="66078582"/>
<evidence type="ECO:0000313" key="2">
    <source>
        <dbReference type="EMBL" id="KAG7090387.1"/>
    </source>
</evidence>
<accession>A0A9P7RVD8</accession>
<dbReference type="AlphaFoldDB" id="A0A9P7RVD8"/>
<dbReference type="EMBL" id="CM032186">
    <property type="protein sequence ID" value="KAG7090387.1"/>
    <property type="molecule type" value="Genomic_DNA"/>
</dbReference>
<gene>
    <name evidence="2" type="ORF">E1B28_009506</name>
</gene>
<keyword evidence="1" id="KW-0732">Signal</keyword>